<dbReference type="EMBL" id="JACVDA010000001">
    <property type="protein sequence ID" value="MBK1467795.1"/>
    <property type="molecule type" value="Genomic_DNA"/>
</dbReference>
<sequence>MSNTVKKLVTNINKTYLTDFSVFGFKFSHFNNFNILAGNSFFKSWITGFSFNSIFVFNNFNFRK</sequence>
<protein>
    <submittedName>
        <fullName evidence="1">Uncharacterized protein</fullName>
    </submittedName>
</protein>
<gene>
    <name evidence="1" type="ORF">IBJ83_00455</name>
</gene>
<comment type="caution">
    <text evidence="1">The sequence shown here is derived from an EMBL/GenBank/DDBJ whole genome shotgun (WGS) entry which is preliminary data.</text>
</comment>
<evidence type="ECO:0000313" key="2">
    <source>
        <dbReference type="Proteomes" id="UP000823123"/>
    </source>
</evidence>
<proteinExistence type="predicted"/>
<reference evidence="1 2" key="1">
    <citation type="submission" date="2020-09" db="EMBL/GenBank/DDBJ databases">
        <title>Parvimonas S3374 sp. nov.</title>
        <authorList>
            <person name="Buhl M."/>
        </authorList>
    </citation>
    <scope>NUCLEOTIDE SEQUENCE [LARGE SCALE GENOMIC DNA]</scope>
    <source>
        <strain evidence="1 2">S3374</strain>
    </source>
</reference>
<name>A0ABS1C6W9_9FIRM</name>
<evidence type="ECO:0000313" key="1">
    <source>
        <dbReference type="EMBL" id="MBK1467795.1"/>
    </source>
</evidence>
<accession>A0ABS1C6W9</accession>
<organism evidence="1 2">
    <name type="scientific">Parvimonas parva</name>
    <dbReference type="NCBI Taxonomy" id="2769485"/>
    <lineage>
        <taxon>Bacteria</taxon>
        <taxon>Bacillati</taxon>
        <taxon>Bacillota</taxon>
        <taxon>Tissierellia</taxon>
        <taxon>Tissierellales</taxon>
        <taxon>Peptoniphilaceae</taxon>
        <taxon>Parvimonas</taxon>
    </lineage>
</organism>
<dbReference type="RefSeq" id="WP_068473420.1">
    <property type="nucleotide sequence ID" value="NZ_AP038371.1"/>
</dbReference>
<keyword evidence="2" id="KW-1185">Reference proteome</keyword>
<dbReference type="Proteomes" id="UP000823123">
    <property type="component" value="Unassembled WGS sequence"/>
</dbReference>